<dbReference type="InterPro" id="IPR008949">
    <property type="entry name" value="Isoprenoid_synthase_dom_sf"/>
</dbReference>
<dbReference type="AlphaFoldDB" id="A0A9W8MNJ9"/>
<keyword evidence="2" id="KW-1185">Reference proteome</keyword>
<dbReference type="EMBL" id="JANBPK010000041">
    <property type="protein sequence ID" value="KAJ2936547.1"/>
    <property type="molecule type" value="Genomic_DNA"/>
</dbReference>
<dbReference type="Gene3D" id="1.10.600.10">
    <property type="entry name" value="Farnesyl Diphosphate Synthase"/>
    <property type="match status" value="1"/>
</dbReference>
<dbReference type="Proteomes" id="UP001140091">
    <property type="component" value="Unassembled WGS sequence"/>
</dbReference>
<accession>A0A9W8MNJ9</accession>
<evidence type="ECO:0000313" key="2">
    <source>
        <dbReference type="Proteomes" id="UP001140091"/>
    </source>
</evidence>
<dbReference type="OrthoDB" id="3349471at2759"/>
<name>A0A9W8MNJ9_9AGAR</name>
<protein>
    <recommendedName>
        <fullName evidence="3">Terpenoid synthase</fullName>
    </recommendedName>
</protein>
<reference evidence="1" key="1">
    <citation type="submission" date="2022-06" db="EMBL/GenBank/DDBJ databases">
        <title>Genome Sequence of Candolleomyces eurysporus.</title>
        <authorList>
            <person name="Buettner E."/>
        </authorList>
    </citation>
    <scope>NUCLEOTIDE SEQUENCE</scope>
    <source>
        <strain evidence="1">VTCC 930004</strain>
    </source>
</reference>
<feature type="non-terminal residue" evidence="1">
    <location>
        <position position="327"/>
    </location>
</feature>
<evidence type="ECO:0000313" key="1">
    <source>
        <dbReference type="EMBL" id="KAJ2936547.1"/>
    </source>
</evidence>
<sequence length="327" mass="38556">MACNSVPIDTSHLPYCFTRFPVRIHKDKEEIQRFTLELIHATKKEDSKAYKHSLYKYAFGPDMNIYSLSWCEADLDKMKLLIDFIELTWAHCRTLLITTESYFVNHPHDDVAEEEPLENAVAESERLCRAMYEEYDSDPVADNGFGMRIKRFRDIRDRMKAIDAVGWVEVRDATEEWLHIDTKLRNFESLEEYLNIRKVHVGNKITTSFIRWTMGIRLSKAELSLIEPYTDCIGVWLGLMNDYMSWKLMNQHNLPEEAAIDMIRGVLVRQEGKVLEMSEDLLSRTELSTDMRMYIQNLEYYAGGLFYWHFLAPRYTKPQSFDPERAD</sequence>
<dbReference type="Pfam" id="PF19086">
    <property type="entry name" value="Terpene_syn_C_2"/>
    <property type="match status" value="1"/>
</dbReference>
<comment type="caution">
    <text evidence="1">The sequence shown here is derived from an EMBL/GenBank/DDBJ whole genome shotgun (WGS) entry which is preliminary data.</text>
</comment>
<evidence type="ECO:0008006" key="3">
    <source>
        <dbReference type="Google" id="ProtNLM"/>
    </source>
</evidence>
<proteinExistence type="predicted"/>
<gene>
    <name evidence="1" type="ORF">H1R20_g544</name>
</gene>
<dbReference type="SUPFAM" id="SSF48576">
    <property type="entry name" value="Terpenoid synthases"/>
    <property type="match status" value="1"/>
</dbReference>
<organism evidence="1 2">
    <name type="scientific">Candolleomyces eurysporus</name>
    <dbReference type="NCBI Taxonomy" id="2828524"/>
    <lineage>
        <taxon>Eukaryota</taxon>
        <taxon>Fungi</taxon>
        <taxon>Dikarya</taxon>
        <taxon>Basidiomycota</taxon>
        <taxon>Agaricomycotina</taxon>
        <taxon>Agaricomycetes</taxon>
        <taxon>Agaricomycetidae</taxon>
        <taxon>Agaricales</taxon>
        <taxon>Agaricineae</taxon>
        <taxon>Psathyrellaceae</taxon>
        <taxon>Candolleomyces</taxon>
    </lineage>
</organism>